<protein>
    <submittedName>
        <fullName evidence="1">Uncharacterized protein</fullName>
    </submittedName>
</protein>
<reference evidence="1" key="1">
    <citation type="submission" date="2018-05" db="EMBL/GenBank/DDBJ databases">
        <authorList>
            <person name="Lanie J.A."/>
            <person name="Ng W.-L."/>
            <person name="Kazmierczak K.M."/>
            <person name="Andrzejewski T.M."/>
            <person name="Davidsen T.M."/>
            <person name="Wayne K.J."/>
            <person name="Tettelin H."/>
            <person name="Glass J.I."/>
            <person name="Rusch D."/>
            <person name="Podicherti R."/>
            <person name="Tsui H.-C.T."/>
            <person name="Winkler M.E."/>
        </authorList>
    </citation>
    <scope>NUCLEOTIDE SEQUENCE</scope>
</reference>
<sequence length="25" mass="2841">MDYENIATFMVLTNIKKPGNSLQVN</sequence>
<proteinExistence type="predicted"/>
<dbReference type="EMBL" id="UINC01110694">
    <property type="protein sequence ID" value="SVC78372.1"/>
    <property type="molecule type" value="Genomic_DNA"/>
</dbReference>
<organism evidence="1">
    <name type="scientific">marine metagenome</name>
    <dbReference type="NCBI Taxonomy" id="408172"/>
    <lineage>
        <taxon>unclassified sequences</taxon>
        <taxon>metagenomes</taxon>
        <taxon>ecological metagenomes</taxon>
    </lineage>
</organism>
<accession>A0A382Q1V2</accession>
<name>A0A382Q1V2_9ZZZZ</name>
<dbReference type="AlphaFoldDB" id="A0A382Q1V2"/>
<gene>
    <name evidence="1" type="ORF">METZ01_LOCUS331226</name>
</gene>
<evidence type="ECO:0000313" key="1">
    <source>
        <dbReference type="EMBL" id="SVC78372.1"/>
    </source>
</evidence>